<dbReference type="EMBL" id="CACRZD030000083">
    <property type="protein sequence ID" value="CAA6674151.1"/>
    <property type="molecule type" value="Genomic_DNA"/>
</dbReference>
<dbReference type="AlphaFoldDB" id="A0A7I8J0Y9"/>
<evidence type="ECO:0000313" key="4">
    <source>
        <dbReference type="Proteomes" id="UP001189122"/>
    </source>
</evidence>
<protein>
    <submittedName>
        <fullName evidence="1">Uncharacterized protein</fullName>
    </submittedName>
</protein>
<dbReference type="EMBL" id="LR743594">
    <property type="protein sequence ID" value="CAA2623529.1"/>
    <property type="molecule type" value="Genomic_DNA"/>
</dbReference>
<accession>A0A7I8J0Y9</accession>
<keyword evidence="4" id="KW-1185">Reference proteome</keyword>
<proteinExistence type="predicted"/>
<organism evidence="1">
    <name type="scientific">Spirodela intermedia</name>
    <name type="common">Intermediate duckweed</name>
    <dbReference type="NCBI Taxonomy" id="51605"/>
    <lineage>
        <taxon>Eukaryota</taxon>
        <taxon>Viridiplantae</taxon>
        <taxon>Streptophyta</taxon>
        <taxon>Embryophyta</taxon>
        <taxon>Tracheophyta</taxon>
        <taxon>Spermatophyta</taxon>
        <taxon>Magnoliopsida</taxon>
        <taxon>Liliopsida</taxon>
        <taxon>Araceae</taxon>
        <taxon>Lemnoideae</taxon>
        <taxon>Spirodela</taxon>
    </lineage>
</organism>
<evidence type="ECO:0000313" key="3">
    <source>
        <dbReference type="EMBL" id="CAA6674836.1"/>
    </source>
</evidence>
<sequence length="47" mass="5293">MRMSLTQAILKSYIGGICYTCCHEPILGDCCRLCCSWIDGYCYQCCA</sequence>
<gene>
    <name evidence="1" type="ORF">SI7747_07009456</name>
    <name evidence="2" type="ORF">SI7747_UN020509</name>
    <name evidence="3" type="ORF">SI7747_UN021194</name>
</gene>
<dbReference type="Proteomes" id="UP001189122">
    <property type="component" value="Unassembled WGS sequence"/>
</dbReference>
<evidence type="ECO:0000313" key="2">
    <source>
        <dbReference type="EMBL" id="CAA6674151.1"/>
    </source>
</evidence>
<dbReference type="EMBL" id="CACRZD030000007">
    <property type="protein sequence ID" value="CAA6663071.1"/>
    <property type="molecule type" value="Genomic_DNA"/>
</dbReference>
<evidence type="ECO:0000313" key="1">
    <source>
        <dbReference type="EMBL" id="CAA2623529.1"/>
    </source>
</evidence>
<name>A0A7I8J0Y9_SPIIN</name>
<reference evidence="1 4" key="1">
    <citation type="submission" date="2019-12" db="EMBL/GenBank/DDBJ databases">
        <authorList>
            <person name="Scholz U."/>
            <person name="Mascher M."/>
            <person name="Fiebig A."/>
        </authorList>
    </citation>
    <scope>NUCLEOTIDE SEQUENCE</scope>
</reference>
<dbReference type="EMBL" id="CACRZD030000158">
    <property type="protein sequence ID" value="CAA6674836.1"/>
    <property type="molecule type" value="Genomic_DNA"/>
</dbReference>